<gene>
    <name evidence="1" type="ORF">AD953_05590</name>
</gene>
<comment type="caution">
    <text evidence="1">The sequence shown here is derived from an EMBL/GenBank/DDBJ whole genome shotgun (WGS) entry which is preliminary data.</text>
</comment>
<dbReference type="RefSeq" id="WP_043552642.1">
    <property type="nucleotide sequence ID" value="NZ_CALAZD010000129.1"/>
</dbReference>
<dbReference type="AlphaFoldDB" id="A0A087PMV3"/>
<accession>A0A087PMV3</accession>
<dbReference type="PATRIC" id="fig|178901.10.peg.2650"/>
<dbReference type="EMBL" id="LHZZ01000475">
    <property type="protein sequence ID" value="KXV76111.1"/>
    <property type="molecule type" value="Genomic_DNA"/>
</dbReference>
<reference evidence="1 2" key="1">
    <citation type="submission" date="2015-06" db="EMBL/GenBank/DDBJ databases">
        <title>Improved classification and identification of acetic acid bacteria using matrix-assisted laser desorption/ionization time-of-flight mass spectrometry; Gluconobacter nephelii and Gluconobacter uchimurae are later heterotypic synonyms of Gluconobacter japonicus and Gluconobacter oxydans, respectively.</title>
        <authorList>
            <person name="Li L."/>
            <person name="Cleenwerck I."/>
            <person name="De Vuyst L."/>
            <person name="Vandamme P."/>
        </authorList>
    </citation>
    <scope>NUCLEOTIDE SEQUENCE [LARGE SCALE GENOMIC DNA]</scope>
    <source>
        <strain evidence="1 2">LMG 1604</strain>
    </source>
</reference>
<sequence length="104" mass="11294">MMRLPFLRCAFAFVGLSAGVFTVNSSAHAERVISDLEASKLTFASLTAAPPPVVHVRHVSHVVRASHTQVASQHGAASRNMVHLVSYHPARHAVGHVSTRRHRT</sequence>
<evidence type="ECO:0000313" key="2">
    <source>
        <dbReference type="Proteomes" id="UP000075538"/>
    </source>
</evidence>
<dbReference type="Proteomes" id="UP000075538">
    <property type="component" value="Unassembled WGS sequence"/>
</dbReference>
<organism evidence="1 2">
    <name type="scientific">Acetobacter malorum</name>
    <dbReference type="NCBI Taxonomy" id="178901"/>
    <lineage>
        <taxon>Bacteria</taxon>
        <taxon>Pseudomonadati</taxon>
        <taxon>Pseudomonadota</taxon>
        <taxon>Alphaproteobacteria</taxon>
        <taxon>Acetobacterales</taxon>
        <taxon>Acetobacteraceae</taxon>
        <taxon>Acetobacter</taxon>
    </lineage>
</organism>
<name>A0A087PMV3_9PROT</name>
<evidence type="ECO:0000313" key="1">
    <source>
        <dbReference type="EMBL" id="KXV76111.1"/>
    </source>
</evidence>
<proteinExistence type="predicted"/>
<protein>
    <submittedName>
        <fullName evidence="1">Uncharacterized protein</fullName>
    </submittedName>
</protein>